<feature type="compositionally biased region" description="Gly residues" evidence="8">
    <location>
        <begin position="648"/>
        <end position="658"/>
    </location>
</feature>
<feature type="transmembrane region" description="Helical" evidence="9">
    <location>
        <begin position="468"/>
        <end position="485"/>
    </location>
</feature>
<dbReference type="OrthoDB" id="28208at2759"/>
<feature type="region of interest" description="Disordered" evidence="8">
    <location>
        <begin position="997"/>
        <end position="1039"/>
    </location>
</feature>
<feature type="region of interest" description="Disordered" evidence="8">
    <location>
        <begin position="939"/>
        <end position="981"/>
    </location>
</feature>
<dbReference type="GO" id="GO:0015179">
    <property type="term" value="F:L-amino acid transmembrane transporter activity"/>
    <property type="evidence" value="ECO:0007669"/>
    <property type="project" value="TreeGrafter"/>
</dbReference>
<sequence length="1469" mass="144419">MAASAGHDDGPQRNFDDKEDDSSTSGVIMGRKTQMRKVEDGRTSTSQSTLNLVNCILGAGVLGYPFCFKSCGLLLGTVLMLVSVLASRFSYDLLLYCSQISNKRTYEEVAEQALGKAGRQIVELCTAALNMGCIVAYLNILADVLSSVAGTIIPPGAEPSRNAYILGVSLFGAFPVALWVRDHATIATFSMASVGFVILFAVVIMVFACTPAAAGVALSSVSLWDPEGLLVAFPVIVYSFTAHPYYLGIFQNLHTATHARMLRVTNLAMTVSSSLYWVVGVCGYLTFRNRTAGDILRNFGAANVDGLRGAYERAIKLCYGLSILGSIPLVILPFYSIMAPYVVGSGPTYDSGSGSAGGDKGLEIEPKIKRTSSCDSDSLLEAGRASLDCHSHASASGTGLGGDLRDRGTGHGGQGGGGGGTHGRRHNARPSSRRETAHEVDVVDLRLLTPADRGAPVGEEELPFSKHALIVTLVLGTSLASAIWLPNIEFIFGLTGATASVLLSYILPATAFIRLLDANPELLGGGKFKVMPESVKLEWLWRKRKAIALLCFGVVAGIACTDATLGSIKQEAAVVHLAQQLVAHEVVVAETAKVQQKARAAVTAVTAVEQAAKELGAAHVNANGTFTKLAAAAAQLDAIAAGSTAAAAGGGGGKGGKGGKGKGGDKGGEWGINTLVKEHKQHAAETKALREVEAVLADIKAEVRATAQGVAGVVAQLDAAMAQLAAQQQAQAQTTTAATGAVQTAQAQGGGGGAGGGAANATVAAGSGSAEAGGKAGAAATEVGAAGASPSPAKAAAGGGGGGGGGGTTARDRAADLAMELGKALGAYSDVAAPNATVAGKSLAQVRATALSTQAALNQTATVLERVSTAVAAAKKGGKQADEVKRAAVAAMQLALNATSASSLAMQLTGEALQRSAAEEASELLSMLVQVSHELEKTTSKVPKVKRDTGNTTATAATSASTASLSTSAASGTASGTAAAGGDAGAAAAAGAGKDKAEGAKATGGAGGDGKSTSTTAAAAAGDGRDKGKDGSAAAAGSGAGDTAAAAAGEIKAEKPPLSVADNEERAAAAAGQLEAVIKDLNTKIAAAGGGAVATAAADTATVAAKAAAVAAAAAAATAAAATGASGTVTQGGLVVAGGSTAATTSTGKDPTTSTVKTGGATASTDGHHHATAITLPAKTSTDATVGATTSLTVNATAAADASDTQLVGGSHSLNVSGIAAALQDAVELTKVQQTQALHEIEESLTKTDTKVAERVVDILKDFGESKKDTQAKEAKAQEAAAAGGVAGTGTTLAVLAAGGGEAAVVVAAAAAKGAEDAAKSAAAEGAADAAAGAALTEAAEEGEAVGPVVKVTEEGKLVQEDDGGDGIVGPVVKAQGSGEGEGEGKKAADGSSLSAAEAAAAAAFQEGKGTSLADSRDSGEGERSGSSGKADAAELVGGEGGGAGEEGRLHRKLGGRKGAQGKVAASAA</sequence>
<feature type="region of interest" description="Disordered" evidence="8">
    <location>
        <begin position="786"/>
        <end position="811"/>
    </location>
</feature>
<evidence type="ECO:0000256" key="6">
    <source>
        <dbReference type="ARBA" id="ARBA00022989"/>
    </source>
</evidence>
<dbReference type="GO" id="GO:0016020">
    <property type="term" value="C:membrane"/>
    <property type="evidence" value="ECO:0007669"/>
    <property type="project" value="UniProtKB-SubCell"/>
</dbReference>
<feature type="transmembrane region" description="Helical" evidence="9">
    <location>
        <begin position="314"/>
        <end position="335"/>
    </location>
</feature>
<protein>
    <recommendedName>
        <fullName evidence="10">Amino acid transporter transmembrane domain-containing protein</fullName>
    </recommendedName>
</protein>
<feature type="compositionally biased region" description="Low complexity" evidence="8">
    <location>
        <begin position="1425"/>
        <end position="1437"/>
    </location>
</feature>
<feature type="region of interest" description="Disordered" evidence="8">
    <location>
        <begin position="1140"/>
        <end position="1168"/>
    </location>
</feature>
<reference evidence="11" key="1">
    <citation type="journal article" date="2020" name="bioRxiv">
        <title>Comparative genomics of Chlamydomonas.</title>
        <authorList>
            <person name="Craig R.J."/>
            <person name="Hasan A.R."/>
            <person name="Ness R.W."/>
            <person name="Keightley P.D."/>
        </authorList>
    </citation>
    <scope>NUCLEOTIDE SEQUENCE</scope>
    <source>
        <strain evidence="11">CCAP 11/70</strain>
    </source>
</reference>
<keyword evidence="4 9" id="KW-0812">Transmembrane</keyword>
<comment type="subcellular location">
    <subcellularLocation>
        <location evidence="1">Membrane</location>
        <topology evidence="1">Multi-pass membrane protein</topology>
    </subcellularLocation>
</comment>
<evidence type="ECO:0000256" key="5">
    <source>
        <dbReference type="ARBA" id="ARBA00022970"/>
    </source>
</evidence>
<evidence type="ECO:0000256" key="3">
    <source>
        <dbReference type="ARBA" id="ARBA00022448"/>
    </source>
</evidence>
<feature type="region of interest" description="Disordered" evidence="8">
    <location>
        <begin position="646"/>
        <end position="671"/>
    </location>
</feature>
<feature type="region of interest" description="Disordered" evidence="8">
    <location>
        <begin position="1358"/>
        <end position="1469"/>
    </location>
</feature>
<evidence type="ECO:0000256" key="7">
    <source>
        <dbReference type="ARBA" id="ARBA00023136"/>
    </source>
</evidence>
<feature type="compositionally biased region" description="Low complexity" evidence="8">
    <location>
        <begin position="786"/>
        <end position="796"/>
    </location>
</feature>
<dbReference type="PANTHER" id="PTHR22950">
    <property type="entry name" value="AMINO ACID TRANSPORTER"/>
    <property type="match status" value="1"/>
</dbReference>
<evidence type="ECO:0000256" key="8">
    <source>
        <dbReference type="SAM" id="MobiDB-lite"/>
    </source>
</evidence>
<organism evidence="11 12">
    <name type="scientific">Edaphochlamys debaryana</name>
    <dbReference type="NCBI Taxonomy" id="47281"/>
    <lineage>
        <taxon>Eukaryota</taxon>
        <taxon>Viridiplantae</taxon>
        <taxon>Chlorophyta</taxon>
        <taxon>core chlorophytes</taxon>
        <taxon>Chlorophyceae</taxon>
        <taxon>CS clade</taxon>
        <taxon>Chlamydomonadales</taxon>
        <taxon>Chlamydomonadales incertae sedis</taxon>
        <taxon>Edaphochlamys</taxon>
    </lineage>
</organism>
<feature type="compositionally biased region" description="Basic and acidic residues" evidence="8">
    <location>
        <begin position="939"/>
        <end position="949"/>
    </location>
</feature>
<feature type="transmembrane region" description="Helical" evidence="9">
    <location>
        <begin position="491"/>
        <end position="513"/>
    </location>
</feature>
<evidence type="ECO:0000313" key="11">
    <source>
        <dbReference type="EMBL" id="KAG2489705.1"/>
    </source>
</evidence>
<dbReference type="Pfam" id="PF01490">
    <property type="entry name" value="Aa_trans"/>
    <property type="match status" value="1"/>
</dbReference>
<feature type="transmembrane region" description="Helical" evidence="9">
    <location>
        <begin position="192"/>
        <end position="217"/>
    </location>
</feature>
<accession>A0A835XU08</accession>
<feature type="compositionally biased region" description="Gly residues" evidence="8">
    <location>
        <begin position="797"/>
        <end position="808"/>
    </location>
</feature>
<keyword evidence="7 9" id="KW-0472">Membrane</keyword>
<keyword evidence="12" id="KW-1185">Reference proteome</keyword>
<feature type="domain" description="Amino acid transporter transmembrane" evidence="10">
    <location>
        <begin position="42"/>
        <end position="516"/>
    </location>
</feature>
<evidence type="ECO:0000256" key="1">
    <source>
        <dbReference type="ARBA" id="ARBA00004141"/>
    </source>
</evidence>
<feature type="transmembrane region" description="Helical" evidence="9">
    <location>
        <begin position="72"/>
        <end position="94"/>
    </location>
</feature>
<feature type="transmembrane region" description="Helical" evidence="9">
    <location>
        <begin position="229"/>
        <end position="247"/>
    </location>
</feature>
<keyword evidence="6 9" id="KW-1133">Transmembrane helix</keyword>
<feature type="compositionally biased region" description="Low complexity" evidence="8">
    <location>
        <begin position="1390"/>
        <end position="1404"/>
    </location>
</feature>
<evidence type="ECO:0000313" key="12">
    <source>
        <dbReference type="Proteomes" id="UP000612055"/>
    </source>
</evidence>
<dbReference type="InterPro" id="IPR013057">
    <property type="entry name" value="AA_transpt_TM"/>
</dbReference>
<feature type="region of interest" description="Disordered" evidence="8">
    <location>
        <begin position="398"/>
        <end position="437"/>
    </location>
</feature>
<comment type="caution">
    <text evidence="11">The sequence shown here is derived from an EMBL/GenBank/DDBJ whole genome shotgun (WGS) entry which is preliminary data.</text>
</comment>
<feature type="compositionally biased region" description="Gly residues" evidence="8">
    <location>
        <begin position="410"/>
        <end position="421"/>
    </location>
</feature>
<feature type="transmembrane region" description="Helical" evidence="9">
    <location>
        <begin position="162"/>
        <end position="180"/>
    </location>
</feature>
<proteinExistence type="inferred from homology"/>
<keyword evidence="3" id="KW-0813">Transport</keyword>
<evidence type="ECO:0000256" key="4">
    <source>
        <dbReference type="ARBA" id="ARBA00022692"/>
    </source>
</evidence>
<feature type="region of interest" description="Disordered" evidence="8">
    <location>
        <begin position="1"/>
        <end position="42"/>
    </location>
</feature>
<feature type="compositionally biased region" description="Low complexity" evidence="8">
    <location>
        <begin position="1011"/>
        <end position="1022"/>
    </location>
</feature>
<dbReference type="Proteomes" id="UP000612055">
    <property type="component" value="Unassembled WGS sequence"/>
</dbReference>
<gene>
    <name evidence="11" type="ORF">HYH03_011812</name>
</gene>
<comment type="similarity">
    <text evidence="2">Belongs to the amino acid/polyamine transporter 2 family.</text>
</comment>
<feature type="compositionally biased region" description="Low complexity" evidence="8">
    <location>
        <begin position="950"/>
        <end position="981"/>
    </location>
</feature>
<name>A0A835XU08_9CHLO</name>
<feature type="compositionally biased region" description="Basic and acidic residues" evidence="8">
    <location>
        <begin position="1"/>
        <end position="16"/>
    </location>
</feature>
<dbReference type="EMBL" id="JAEHOE010000070">
    <property type="protein sequence ID" value="KAG2489705.1"/>
    <property type="molecule type" value="Genomic_DNA"/>
</dbReference>
<feature type="compositionally biased region" description="Basic and acidic residues" evidence="8">
    <location>
        <begin position="1415"/>
        <end position="1424"/>
    </location>
</feature>
<dbReference type="PANTHER" id="PTHR22950:SF458">
    <property type="entry name" value="SODIUM-COUPLED NEUTRAL AMINO ACID TRANSPORTER 11-RELATED"/>
    <property type="match status" value="1"/>
</dbReference>
<evidence type="ECO:0000259" key="10">
    <source>
        <dbReference type="Pfam" id="PF01490"/>
    </source>
</evidence>
<feature type="compositionally biased region" description="Low complexity" evidence="8">
    <location>
        <begin position="1140"/>
        <end position="1155"/>
    </location>
</feature>
<feature type="transmembrane region" description="Helical" evidence="9">
    <location>
        <begin position="121"/>
        <end position="142"/>
    </location>
</feature>
<evidence type="ECO:0000256" key="9">
    <source>
        <dbReference type="SAM" id="Phobius"/>
    </source>
</evidence>
<evidence type="ECO:0000256" key="2">
    <source>
        <dbReference type="ARBA" id="ARBA00008066"/>
    </source>
</evidence>
<keyword evidence="5" id="KW-0029">Amino-acid transport</keyword>